<evidence type="ECO:0000256" key="14">
    <source>
        <dbReference type="PROSITE-ProRule" id="PRU00110"/>
    </source>
</evidence>
<accession>A0A6B9FD26</accession>
<feature type="modified residue" description="4-aspartylphosphate" evidence="15">
    <location>
        <position position="632"/>
    </location>
</feature>
<evidence type="ECO:0000256" key="1">
    <source>
        <dbReference type="ARBA" id="ARBA00000085"/>
    </source>
</evidence>
<dbReference type="Pfam" id="PF02518">
    <property type="entry name" value="HATPase_c"/>
    <property type="match status" value="1"/>
</dbReference>
<dbReference type="AlphaFoldDB" id="A0A6B9FD26"/>
<keyword evidence="6" id="KW-0808">Transferase</keyword>
<evidence type="ECO:0000256" key="15">
    <source>
        <dbReference type="PROSITE-ProRule" id="PRU00169"/>
    </source>
</evidence>
<evidence type="ECO:0000256" key="13">
    <source>
        <dbReference type="ARBA" id="ARBA00023136"/>
    </source>
</evidence>
<sequence>MCQSSPMEKLEPREFSLKTFLVALSVPPMLFLGAALSSAYLRNEAGASIIAWCATCTFLAALLRTPSRLWLPLISIAGLGDFVAHWLMGTPRAAVPGIVVADIFEVLFTAAAFKRLNIKYRWYLSLRCIILLTFACLSASLLSTSFEFVWIGVSVPIHDQSLIKARSITEALDLLVALPLASSWTERNLLRSLNIQQFTQTFILTIATATASYFLLASGTPFLFLAIPLLLLATLSGGLLGSTAAVFSLSLVVRWFTFEGSGHINLPATAESAKLLVVYHLFTLTALLSAVPLGVLLARLENSAERLREVGITADRARRDAEAARDRAETAGRAKGEFLSVMSHELRTPMTGVLGLVDLLSKEPLTDGQKVYLHHIKQSGQHLLNVISDILDFSKIDSGKLEIESTSFSIKSVFEAVCATAQPLCHAKHIDFDYNFPDTAPEYVMGDPTRTQQILLNLVGNAIKFTHHGGVRLIAQHRRIDADTLRFRFDVHDTGIGIDKEKKSEIFNAFTQEDKSTARRYGGSGLGLAICKRLVVAMDGEIDFISVPRKGSTFWFEIPFQQISNSLIQYSQESNNLSLRPLRILIAEDVDLNRSIIASMLSSDKHTLAFARNGAEAVDLAAQQTFDLILMDIQMPIMDGVEATRQIRSRAGPVQNIPIIALTANVFESERRRYLAAGINACVAKPIDWSVLDETISRLTAGSQALPVIDALSTTFSVDRSNMLELEKLDRLKDKLGPDLANLLRDALEHAEHAREKIGSQDLTGREKADEMHALKGAAGMLGLSALQRLAEEFETQARVDDGASGSGSALREVILETEAALIRHRFLDGAKTTQ</sequence>
<feature type="transmembrane region" description="Helical" evidence="16">
    <location>
        <begin position="45"/>
        <end position="63"/>
    </location>
</feature>
<evidence type="ECO:0000256" key="4">
    <source>
        <dbReference type="ARBA" id="ARBA00022475"/>
    </source>
</evidence>
<dbReference type="CDD" id="cd17546">
    <property type="entry name" value="REC_hyHK_CKI1_RcsC-like"/>
    <property type="match status" value="1"/>
</dbReference>
<dbReference type="GO" id="GO:0005886">
    <property type="term" value="C:plasma membrane"/>
    <property type="evidence" value="ECO:0007669"/>
    <property type="project" value="UniProtKB-SubCell"/>
</dbReference>
<dbReference type="SUPFAM" id="SSF52172">
    <property type="entry name" value="CheY-like"/>
    <property type="match status" value="1"/>
</dbReference>
<dbReference type="InterPro" id="IPR008207">
    <property type="entry name" value="Sig_transdc_His_kin_Hpt_dom"/>
</dbReference>
<dbReference type="Gene3D" id="1.10.287.130">
    <property type="match status" value="1"/>
</dbReference>
<keyword evidence="7 16" id="KW-0812">Transmembrane</keyword>
<feature type="transmembrane region" description="Helical" evidence="16">
    <location>
        <begin position="198"/>
        <end position="216"/>
    </location>
</feature>
<keyword evidence="12" id="KW-0902">Two-component regulatory system</keyword>
<feature type="transmembrane region" description="Helical" evidence="16">
    <location>
        <begin position="276"/>
        <end position="298"/>
    </location>
</feature>
<gene>
    <name evidence="20" type="ORF">MMSR116_04375</name>
</gene>
<dbReference type="Gene3D" id="1.20.120.160">
    <property type="entry name" value="HPT domain"/>
    <property type="match status" value="1"/>
</dbReference>
<name>A0A6B9FD26_9HYPH</name>
<evidence type="ECO:0000256" key="12">
    <source>
        <dbReference type="ARBA" id="ARBA00023012"/>
    </source>
</evidence>
<dbReference type="InterPro" id="IPR003594">
    <property type="entry name" value="HATPase_dom"/>
</dbReference>
<dbReference type="CDD" id="cd00082">
    <property type="entry name" value="HisKA"/>
    <property type="match status" value="1"/>
</dbReference>
<evidence type="ECO:0000259" key="17">
    <source>
        <dbReference type="PROSITE" id="PS50109"/>
    </source>
</evidence>
<dbReference type="SMART" id="SM00448">
    <property type="entry name" value="REC"/>
    <property type="match status" value="1"/>
</dbReference>
<evidence type="ECO:0000256" key="2">
    <source>
        <dbReference type="ARBA" id="ARBA00004651"/>
    </source>
</evidence>
<keyword evidence="13 16" id="KW-0472">Membrane</keyword>
<dbReference type="InterPro" id="IPR036890">
    <property type="entry name" value="HATPase_C_sf"/>
</dbReference>
<reference evidence="20 21" key="2">
    <citation type="journal article" date="2013" name="Genome Announc.">
        <title>Draft Genome Sequence of Methylobacterium mesophilicum Strain SR1.6/6, Isolated from Citrus sinensis.</title>
        <authorList>
            <person name="Marinho Almeida D."/>
            <person name="Dini-Andreote F."/>
            <person name="Camargo Neves A.A."/>
            <person name="Juca Ramos R.T."/>
            <person name="Andreote F.D."/>
            <person name="Carneiro A.R."/>
            <person name="Oliveira de Souza Lima A."/>
            <person name="Caracciolo Gomes de Sa P.H."/>
            <person name="Ribeiro Barbosa M.S."/>
            <person name="Araujo W.L."/>
            <person name="Silva A."/>
        </authorList>
    </citation>
    <scope>NUCLEOTIDE SEQUENCE [LARGE SCALE GENOMIC DNA]</scope>
    <source>
        <strain evidence="20 21">SR1.6/6</strain>
    </source>
</reference>
<dbReference type="SUPFAM" id="SSF55874">
    <property type="entry name" value="ATPase domain of HSP90 chaperone/DNA topoisomerase II/histidine kinase"/>
    <property type="match status" value="1"/>
</dbReference>
<evidence type="ECO:0000256" key="6">
    <source>
        <dbReference type="ARBA" id="ARBA00022679"/>
    </source>
</evidence>
<evidence type="ECO:0000256" key="8">
    <source>
        <dbReference type="ARBA" id="ARBA00022741"/>
    </source>
</evidence>
<comment type="subcellular location">
    <subcellularLocation>
        <location evidence="2">Cell membrane</location>
        <topology evidence="2">Multi-pass membrane protein</topology>
    </subcellularLocation>
</comment>
<feature type="domain" description="Response regulatory" evidence="18">
    <location>
        <begin position="583"/>
        <end position="700"/>
    </location>
</feature>
<dbReference type="Gene3D" id="3.40.50.2300">
    <property type="match status" value="1"/>
</dbReference>
<evidence type="ECO:0000259" key="18">
    <source>
        <dbReference type="PROSITE" id="PS50110"/>
    </source>
</evidence>
<dbReference type="InterPro" id="IPR004358">
    <property type="entry name" value="Sig_transdc_His_kin-like_C"/>
</dbReference>
<dbReference type="InterPro" id="IPR005467">
    <property type="entry name" value="His_kinase_dom"/>
</dbReference>
<feature type="modified residue" description="Phosphohistidine" evidence="14">
    <location>
        <position position="773"/>
    </location>
</feature>
<dbReference type="InterPro" id="IPR003661">
    <property type="entry name" value="HisK_dim/P_dom"/>
</dbReference>
<evidence type="ECO:0000256" key="10">
    <source>
        <dbReference type="ARBA" id="ARBA00022840"/>
    </source>
</evidence>
<protein>
    <recommendedName>
        <fullName evidence="3">histidine kinase</fullName>
        <ecNumber evidence="3">2.7.13.3</ecNumber>
    </recommendedName>
</protein>
<dbReference type="CDD" id="cd16922">
    <property type="entry name" value="HATPase_EvgS-ArcB-TorS-like"/>
    <property type="match status" value="1"/>
</dbReference>
<dbReference type="InterPro" id="IPR036641">
    <property type="entry name" value="HPT_dom_sf"/>
</dbReference>
<dbReference type="CDD" id="cd00088">
    <property type="entry name" value="HPT"/>
    <property type="match status" value="1"/>
</dbReference>
<dbReference type="PANTHER" id="PTHR45339:SF1">
    <property type="entry name" value="HYBRID SIGNAL TRANSDUCTION HISTIDINE KINASE J"/>
    <property type="match status" value="1"/>
</dbReference>
<evidence type="ECO:0000256" key="5">
    <source>
        <dbReference type="ARBA" id="ARBA00022553"/>
    </source>
</evidence>
<dbReference type="SMART" id="SM00388">
    <property type="entry name" value="HisKA"/>
    <property type="match status" value="1"/>
</dbReference>
<feature type="domain" description="Histidine kinase" evidence="17">
    <location>
        <begin position="341"/>
        <end position="562"/>
    </location>
</feature>
<feature type="transmembrane region" description="Helical" evidence="16">
    <location>
        <begin position="94"/>
        <end position="113"/>
    </location>
</feature>
<dbReference type="EMBL" id="CP043538">
    <property type="protein sequence ID" value="QGY01223.1"/>
    <property type="molecule type" value="Genomic_DNA"/>
</dbReference>
<evidence type="ECO:0000256" key="11">
    <source>
        <dbReference type="ARBA" id="ARBA00022989"/>
    </source>
</evidence>
<dbReference type="InterPro" id="IPR011006">
    <property type="entry name" value="CheY-like_superfamily"/>
</dbReference>
<dbReference type="PRINTS" id="PR00344">
    <property type="entry name" value="BCTRLSENSOR"/>
</dbReference>
<dbReference type="Pfam" id="PF00072">
    <property type="entry name" value="Response_reg"/>
    <property type="match status" value="1"/>
</dbReference>
<dbReference type="Gene3D" id="3.30.565.10">
    <property type="entry name" value="Histidine kinase-like ATPase, C-terminal domain"/>
    <property type="match status" value="1"/>
</dbReference>
<evidence type="ECO:0000256" key="7">
    <source>
        <dbReference type="ARBA" id="ARBA00022692"/>
    </source>
</evidence>
<evidence type="ECO:0000256" key="16">
    <source>
        <dbReference type="SAM" id="Phobius"/>
    </source>
</evidence>
<dbReference type="Proteomes" id="UP000012488">
    <property type="component" value="Chromosome"/>
</dbReference>
<feature type="domain" description="HPt" evidence="19">
    <location>
        <begin position="732"/>
        <end position="835"/>
    </location>
</feature>
<keyword evidence="10" id="KW-0067">ATP-binding</keyword>
<reference evidence="20 21" key="1">
    <citation type="journal article" date="2012" name="Genet. Mol. Biol.">
        <title>Analysis of 16S rRNA and mxaF genes revealing insights into Methylobacterium niche-specific plant association.</title>
        <authorList>
            <person name="Dourado M.N."/>
            <person name="Andreote F.D."/>
            <person name="Dini-Andreote F."/>
            <person name="Conti R."/>
            <person name="Araujo J.M."/>
            <person name="Araujo W.L."/>
        </authorList>
    </citation>
    <scope>NUCLEOTIDE SEQUENCE [LARGE SCALE GENOMIC DNA]</scope>
    <source>
        <strain evidence="20 21">SR1.6/6</strain>
    </source>
</reference>
<evidence type="ECO:0000256" key="9">
    <source>
        <dbReference type="ARBA" id="ARBA00022777"/>
    </source>
</evidence>
<dbReference type="PROSITE" id="PS50110">
    <property type="entry name" value="RESPONSE_REGULATORY"/>
    <property type="match status" value="1"/>
</dbReference>
<evidence type="ECO:0000256" key="3">
    <source>
        <dbReference type="ARBA" id="ARBA00012438"/>
    </source>
</evidence>
<organism evidence="20 21">
    <name type="scientific">Methylobacterium mesophilicum SR1.6/6</name>
    <dbReference type="NCBI Taxonomy" id="908290"/>
    <lineage>
        <taxon>Bacteria</taxon>
        <taxon>Pseudomonadati</taxon>
        <taxon>Pseudomonadota</taxon>
        <taxon>Alphaproteobacteria</taxon>
        <taxon>Hyphomicrobiales</taxon>
        <taxon>Methylobacteriaceae</taxon>
        <taxon>Methylobacterium</taxon>
    </lineage>
</organism>
<evidence type="ECO:0000259" key="19">
    <source>
        <dbReference type="PROSITE" id="PS50894"/>
    </source>
</evidence>
<dbReference type="FunFam" id="1.10.287.130:FF:000004">
    <property type="entry name" value="Ethylene receptor 1"/>
    <property type="match status" value="1"/>
</dbReference>
<keyword evidence="8" id="KW-0547">Nucleotide-binding</keyword>
<dbReference type="PROSITE" id="PS50109">
    <property type="entry name" value="HIS_KIN"/>
    <property type="match status" value="1"/>
</dbReference>
<comment type="catalytic activity">
    <reaction evidence="1">
        <text>ATP + protein L-histidine = ADP + protein N-phospho-L-histidine.</text>
        <dbReference type="EC" id="2.7.13.3"/>
    </reaction>
</comment>
<feature type="transmembrane region" description="Helical" evidence="16">
    <location>
        <begin position="70"/>
        <end position="88"/>
    </location>
</feature>
<dbReference type="PROSITE" id="PS50894">
    <property type="entry name" value="HPT"/>
    <property type="match status" value="1"/>
</dbReference>
<dbReference type="FunFam" id="3.30.565.10:FF:000010">
    <property type="entry name" value="Sensor histidine kinase RcsC"/>
    <property type="match status" value="1"/>
</dbReference>
<dbReference type="PANTHER" id="PTHR45339">
    <property type="entry name" value="HYBRID SIGNAL TRANSDUCTION HISTIDINE KINASE J"/>
    <property type="match status" value="1"/>
</dbReference>
<keyword evidence="9" id="KW-0418">Kinase</keyword>
<dbReference type="GO" id="GO:0000155">
    <property type="term" value="F:phosphorelay sensor kinase activity"/>
    <property type="evidence" value="ECO:0007669"/>
    <property type="project" value="InterPro"/>
</dbReference>
<dbReference type="InterPro" id="IPR036097">
    <property type="entry name" value="HisK_dim/P_sf"/>
</dbReference>
<feature type="transmembrane region" description="Helical" evidence="16">
    <location>
        <begin position="20"/>
        <end position="39"/>
    </location>
</feature>
<dbReference type="GO" id="GO:0005524">
    <property type="term" value="F:ATP binding"/>
    <property type="evidence" value="ECO:0007669"/>
    <property type="project" value="UniProtKB-KW"/>
</dbReference>
<dbReference type="SUPFAM" id="SSF47226">
    <property type="entry name" value="Histidine-containing phosphotransfer domain, HPT domain"/>
    <property type="match status" value="1"/>
</dbReference>
<dbReference type="EC" id="2.7.13.3" evidence="3"/>
<evidence type="ECO:0000313" key="20">
    <source>
        <dbReference type="EMBL" id="QGY01223.1"/>
    </source>
</evidence>
<dbReference type="SUPFAM" id="SSF47384">
    <property type="entry name" value="Homodimeric domain of signal transducing histidine kinase"/>
    <property type="match status" value="1"/>
</dbReference>
<feature type="transmembrane region" description="Helical" evidence="16">
    <location>
        <begin position="223"/>
        <end position="256"/>
    </location>
</feature>
<dbReference type="KEGG" id="mmes:MMSR116_04375"/>
<keyword evidence="4" id="KW-1003">Cell membrane</keyword>
<dbReference type="Pfam" id="PF00512">
    <property type="entry name" value="HisKA"/>
    <property type="match status" value="1"/>
</dbReference>
<dbReference type="SMART" id="SM00387">
    <property type="entry name" value="HATPase_c"/>
    <property type="match status" value="1"/>
</dbReference>
<dbReference type="Pfam" id="PF01627">
    <property type="entry name" value="Hpt"/>
    <property type="match status" value="1"/>
</dbReference>
<feature type="transmembrane region" description="Helical" evidence="16">
    <location>
        <begin position="125"/>
        <end position="146"/>
    </location>
</feature>
<keyword evidence="5 15" id="KW-0597">Phosphoprotein</keyword>
<evidence type="ECO:0000313" key="21">
    <source>
        <dbReference type="Proteomes" id="UP000012488"/>
    </source>
</evidence>
<keyword evidence="11 16" id="KW-1133">Transmembrane helix</keyword>
<dbReference type="InterPro" id="IPR001789">
    <property type="entry name" value="Sig_transdc_resp-reg_receiver"/>
</dbReference>
<proteinExistence type="predicted"/>